<organism evidence="1 2">
    <name type="scientific">Anaerosporobacter mobilis DSM 15930</name>
    <dbReference type="NCBI Taxonomy" id="1120996"/>
    <lineage>
        <taxon>Bacteria</taxon>
        <taxon>Bacillati</taxon>
        <taxon>Bacillota</taxon>
        <taxon>Clostridia</taxon>
        <taxon>Lachnospirales</taxon>
        <taxon>Lachnospiraceae</taxon>
        <taxon>Anaerosporobacter</taxon>
    </lineage>
</organism>
<dbReference type="Proteomes" id="UP000184038">
    <property type="component" value="Unassembled WGS sequence"/>
</dbReference>
<evidence type="ECO:0000313" key="2">
    <source>
        <dbReference type="Proteomes" id="UP000184038"/>
    </source>
</evidence>
<dbReference type="AlphaFoldDB" id="A0A1M7MQ97"/>
<keyword evidence="2" id="KW-1185">Reference proteome</keyword>
<sequence>MRLNLLENAMDSLSEAIDYYVNGKNYADERCYKFCIIMLYHSAELILKEILVREHKTLIYEQIDDYKNGKGTKTIGLRVALMRVRNICDIDLLKYHGALVNLADTRNKIQHYEVNEEAEVLISTIISAFSAIEHLVYHALNERFENFDSIIAPEQITTLHEDKEAYIKRKKDISDDICSQNLSKVSFSYLANKNISIPCPKCAETFLIQTQGNAVKCYYCGTQYENLQEIYIKDKNCIISDTMERELGKRKTVLTELLECPECNYKTLIYDESDMTWKCAACGKSFDSQSVQDYISEREYEISYQGREDWEADLADAMEDPHNSHLW</sequence>
<dbReference type="OrthoDB" id="1753424at2"/>
<reference evidence="1 2" key="1">
    <citation type="submission" date="2016-11" db="EMBL/GenBank/DDBJ databases">
        <authorList>
            <person name="Jaros S."/>
            <person name="Januszkiewicz K."/>
            <person name="Wedrychowicz H."/>
        </authorList>
    </citation>
    <scope>NUCLEOTIDE SEQUENCE [LARGE SCALE GENOMIC DNA]</scope>
    <source>
        <strain evidence="1 2">DSM 15930</strain>
    </source>
</reference>
<name>A0A1M7MQ97_9FIRM</name>
<evidence type="ECO:0000313" key="1">
    <source>
        <dbReference type="EMBL" id="SHM92694.1"/>
    </source>
</evidence>
<accession>A0A1M7MQ97</accession>
<dbReference type="RefSeq" id="WP_073290555.1">
    <property type="nucleotide sequence ID" value="NZ_FRCP01000022.1"/>
</dbReference>
<protein>
    <submittedName>
        <fullName evidence="1">Uncharacterized protein</fullName>
    </submittedName>
</protein>
<proteinExistence type="predicted"/>
<gene>
    <name evidence="1" type="ORF">SAMN02746066_03932</name>
</gene>
<dbReference type="EMBL" id="FRCP01000022">
    <property type="protein sequence ID" value="SHM92694.1"/>
    <property type="molecule type" value="Genomic_DNA"/>
</dbReference>